<accession>A0ABV9GQT9</accession>
<dbReference type="RefSeq" id="WP_376846699.1">
    <property type="nucleotide sequence ID" value="NZ_JBHSFW010000010.1"/>
</dbReference>
<dbReference type="CDD" id="cd16917">
    <property type="entry name" value="HATPase_UhpB-NarQ-NarX-like"/>
    <property type="match status" value="1"/>
</dbReference>
<dbReference type="Gene3D" id="3.30.565.10">
    <property type="entry name" value="Histidine kinase-like ATPase, C-terminal domain"/>
    <property type="match status" value="1"/>
</dbReference>
<keyword evidence="7" id="KW-0902">Two-component regulatory system</keyword>
<gene>
    <name evidence="9" type="ORF">ACFO4N_12860</name>
</gene>
<evidence type="ECO:0000313" key="9">
    <source>
        <dbReference type="EMBL" id="MFC4619605.1"/>
    </source>
</evidence>
<sequence length="524" mass="59182">MERQTDELLTLKVIAETLNRSDDMNNMLRLVLGKLLEVTDLKTGWIFLAEDEPQYIFAADQHLPPALARDNKAPMCTGVCSCLSQFWSGRLNQAVNIINCKRLGDAIRFNRGDTEGITHHATVPLSAGGEMFGVLNVASPHKKAFSDDELNLLQSVAFQIGTAIKRMKLFEIQTKRAKTYAKLDQVSRSIWEVEDAKEFPCQIVESIALAFQFDRVLFFLEDSGQMRLEADCNHGAVDCKNEAISSDLYAHFGDKPEVRDLMFEPDKETERYYWLPIKMGRERLGALAIRYNYVFHEIDEDGLKALADHLALGLENFRLNAQRQALNIIEERNRLARDLHDAVSQKLFSLSLTAKGAERVAGHQPELLKEALADIQKLSSDALMEMRALIWQLRPAPINKRLGEAAESYGRGLGLKISSMSRGEQWIPKTYREDLWRFIQEALNNIRKHAGVKSAKLFIDGTRDNIHMKITDNGRGFLVEEKLDRAGSLGLTSMRERIEKLGGELDIDSQPQLGTTLLVNIPLS</sequence>
<evidence type="ECO:0000256" key="5">
    <source>
        <dbReference type="ARBA" id="ARBA00022777"/>
    </source>
</evidence>
<dbReference type="InterPro" id="IPR036890">
    <property type="entry name" value="HATPase_C_sf"/>
</dbReference>
<keyword evidence="3" id="KW-0808">Transferase</keyword>
<dbReference type="PANTHER" id="PTHR24421">
    <property type="entry name" value="NITRATE/NITRITE SENSOR PROTEIN NARX-RELATED"/>
    <property type="match status" value="1"/>
</dbReference>
<reference evidence="10" key="1">
    <citation type="journal article" date="2019" name="Int. J. Syst. Evol. Microbiol.">
        <title>The Global Catalogue of Microorganisms (GCM) 10K type strain sequencing project: providing services to taxonomists for standard genome sequencing and annotation.</title>
        <authorList>
            <consortium name="The Broad Institute Genomics Platform"/>
            <consortium name="The Broad Institute Genome Sequencing Center for Infectious Disease"/>
            <person name="Wu L."/>
            <person name="Ma J."/>
        </authorList>
    </citation>
    <scope>NUCLEOTIDE SEQUENCE [LARGE SCALE GENOMIC DNA]</scope>
    <source>
        <strain evidence="10">CGMCC 1.16306</strain>
    </source>
</reference>
<keyword evidence="10" id="KW-1185">Reference proteome</keyword>
<dbReference type="SUPFAM" id="SSF55781">
    <property type="entry name" value="GAF domain-like"/>
    <property type="match status" value="2"/>
</dbReference>
<protein>
    <recommendedName>
        <fullName evidence="2">histidine kinase</fullName>
        <ecNumber evidence="2">2.7.13.3</ecNumber>
    </recommendedName>
</protein>
<comment type="caution">
    <text evidence="9">The sequence shown here is derived from an EMBL/GenBank/DDBJ whole genome shotgun (WGS) entry which is preliminary data.</text>
</comment>
<dbReference type="InterPro" id="IPR003018">
    <property type="entry name" value="GAF"/>
</dbReference>
<dbReference type="Gene3D" id="3.30.450.40">
    <property type="match status" value="2"/>
</dbReference>
<dbReference type="EC" id="2.7.13.3" evidence="2"/>
<dbReference type="InterPro" id="IPR029016">
    <property type="entry name" value="GAF-like_dom_sf"/>
</dbReference>
<evidence type="ECO:0000313" key="10">
    <source>
        <dbReference type="Proteomes" id="UP001596022"/>
    </source>
</evidence>
<keyword evidence="6" id="KW-0067">ATP-binding</keyword>
<evidence type="ECO:0000256" key="3">
    <source>
        <dbReference type="ARBA" id="ARBA00022679"/>
    </source>
</evidence>
<dbReference type="Pfam" id="PF07730">
    <property type="entry name" value="HisKA_3"/>
    <property type="match status" value="1"/>
</dbReference>
<keyword evidence="4" id="KW-0547">Nucleotide-binding</keyword>
<organism evidence="9 10">
    <name type="scientific">Camelliibacillus cellulosilyticus</name>
    <dbReference type="NCBI Taxonomy" id="2174486"/>
    <lineage>
        <taxon>Bacteria</taxon>
        <taxon>Bacillati</taxon>
        <taxon>Bacillota</taxon>
        <taxon>Bacilli</taxon>
        <taxon>Bacillales</taxon>
        <taxon>Sporolactobacillaceae</taxon>
        <taxon>Camelliibacillus</taxon>
    </lineage>
</organism>
<evidence type="ECO:0000256" key="7">
    <source>
        <dbReference type="ARBA" id="ARBA00023012"/>
    </source>
</evidence>
<dbReference type="SUPFAM" id="SSF55874">
    <property type="entry name" value="ATPase domain of HSP90 chaperone/DNA topoisomerase II/histidine kinase"/>
    <property type="match status" value="1"/>
</dbReference>
<feature type="domain" description="Histidine kinase" evidence="8">
    <location>
        <begin position="435"/>
        <end position="524"/>
    </location>
</feature>
<keyword evidence="5 9" id="KW-0418">Kinase</keyword>
<evidence type="ECO:0000256" key="6">
    <source>
        <dbReference type="ARBA" id="ARBA00022840"/>
    </source>
</evidence>
<evidence type="ECO:0000256" key="1">
    <source>
        <dbReference type="ARBA" id="ARBA00000085"/>
    </source>
</evidence>
<evidence type="ECO:0000256" key="2">
    <source>
        <dbReference type="ARBA" id="ARBA00012438"/>
    </source>
</evidence>
<dbReference type="InterPro" id="IPR011712">
    <property type="entry name" value="Sig_transdc_His_kin_sub3_dim/P"/>
</dbReference>
<dbReference type="Proteomes" id="UP001596022">
    <property type="component" value="Unassembled WGS sequence"/>
</dbReference>
<dbReference type="Pfam" id="PF02518">
    <property type="entry name" value="HATPase_c"/>
    <property type="match status" value="1"/>
</dbReference>
<dbReference type="PROSITE" id="PS50109">
    <property type="entry name" value="HIS_KIN"/>
    <property type="match status" value="1"/>
</dbReference>
<name>A0ABV9GQT9_9BACL</name>
<evidence type="ECO:0000259" key="8">
    <source>
        <dbReference type="PROSITE" id="PS50109"/>
    </source>
</evidence>
<dbReference type="Pfam" id="PF13185">
    <property type="entry name" value="GAF_2"/>
    <property type="match status" value="1"/>
</dbReference>
<evidence type="ECO:0000256" key="4">
    <source>
        <dbReference type="ARBA" id="ARBA00022741"/>
    </source>
</evidence>
<dbReference type="EMBL" id="JBHSFW010000010">
    <property type="protein sequence ID" value="MFC4619605.1"/>
    <property type="molecule type" value="Genomic_DNA"/>
</dbReference>
<dbReference type="GO" id="GO:0016301">
    <property type="term" value="F:kinase activity"/>
    <property type="evidence" value="ECO:0007669"/>
    <property type="project" value="UniProtKB-KW"/>
</dbReference>
<dbReference type="InterPro" id="IPR050482">
    <property type="entry name" value="Sensor_HK_TwoCompSys"/>
</dbReference>
<proteinExistence type="predicted"/>
<dbReference type="InterPro" id="IPR003594">
    <property type="entry name" value="HATPase_dom"/>
</dbReference>
<dbReference type="Gene3D" id="1.20.5.1930">
    <property type="match status" value="1"/>
</dbReference>
<dbReference type="InterPro" id="IPR005467">
    <property type="entry name" value="His_kinase_dom"/>
</dbReference>
<comment type="catalytic activity">
    <reaction evidence="1">
        <text>ATP + protein L-histidine = ADP + protein N-phospho-L-histidine.</text>
        <dbReference type="EC" id="2.7.13.3"/>
    </reaction>
</comment>
<dbReference type="PANTHER" id="PTHR24421:SF40">
    <property type="entry name" value="SENSOR HISTIDINE KINASE YHCY"/>
    <property type="match status" value="1"/>
</dbReference>
<dbReference type="SMART" id="SM00065">
    <property type="entry name" value="GAF"/>
    <property type="match status" value="2"/>
</dbReference>